<dbReference type="Pfam" id="PF12832">
    <property type="entry name" value="MFS_1_like"/>
    <property type="match status" value="1"/>
</dbReference>
<dbReference type="PANTHER" id="PTHR23522:SF10">
    <property type="entry name" value="3-PHENYLPROPIONIC ACID TRANSPORTER-RELATED"/>
    <property type="match status" value="1"/>
</dbReference>
<keyword evidence="4" id="KW-0997">Cell inner membrane</keyword>
<keyword evidence="11" id="KW-1185">Reference proteome</keyword>
<evidence type="ECO:0000256" key="1">
    <source>
        <dbReference type="ARBA" id="ARBA00004429"/>
    </source>
</evidence>
<dbReference type="Proteomes" id="UP001519273">
    <property type="component" value="Unassembled WGS sequence"/>
</dbReference>
<proteinExistence type="predicted"/>
<keyword evidence="6 8" id="KW-1133">Transmembrane helix</keyword>
<dbReference type="InterPro" id="IPR036259">
    <property type="entry name" value="MFS_trans_sf"/>
</dbReference>
<feature type="transmembrane region" description="Helical" evidence="8">
    <location>
        <begin position="48"/>
        <end position="67"/>
    </location>
</feature>
<comment type="caution">
    <text evidence="10">The sequence shown here is derived from an EMBL/GenBank/DDBJ whole genome shotgun (WGS) entry which is preliminary data.</text>
</comment>
<evidence type="ECO:0000256" key="3">
    <source>
        <dbReference type="ARBA" id="ARBA00022475"/>
    </source>
</evidence>
<evidence type="ECO:0000256" key="6">
    <source>
        <dbReference type="ARBA" id="ARBA00022989"/>
    </source>
</evidence>
<dbReference type="InterPro" id="IPR024989">
    <property type="entry name" value="MFS_assoc_dom"/>
</dbReference>
<feature type="transmembrane region" description="Helical" evidence="8">
    <location>
        <begin position="271"/>
        <end position="289"/>
    </location>
</feature>
<feature type="transmembrane region" description="Helical" evidence="8">
    <location>
        <begin position="12"/>
        <end position="36"/>
    </location>
</feature>
<evidence type="ECO:0000256" key="2">
    <source>
        <dbReference type="ARBA" id="ARBA00022448"/>
    </source>
</evidence>
<dbReference type="EMBL" id="JAGGKP010000007">
    <property type="protein sequence ID" value="MBP1937756.1"/>
    <property type="molecule type" value="Genomic_DNA"/>
</dbReference>
<feature type="transmembrane region" description="Helical" evidence="8">
    <location>
        <begin position="240"/>
        <end position="259"/>
    </location>
</feature>
<dbReference type="PROSITE" id="PS50850">
    <property type="entry name" value="MFS"/>
    <property type="match status" value="1"/>
</dbReference>
<keyword evidence="7 8" id="KW-0472">Membrane</keyword>
<keyword evidence="3" id="KW-1003">Cell membrane</keyword>
<dbReference type="RefSeq" id="WP_209850964.1">
    <property type="nucleotide sequence ID" value="NZ_CBCRVE010000004.1"/>
</dbReference>
<comment type="subcellular location">
    <subcellularLocation>
        <location evidence="1">Cell inner membrane</location>
        <topology evidence="1">Multi-pass membrane protein</topology>
    </subcellularLocation>
</comment>
<name>A0ABS4H5F6_9BACL</name>
<evidence type="ECO:0000313" key="11">
    <source>
        <dbReference type="Proteomes" id="UP001519273"/>
    </source>
</evidence>
<feature type="transmembrane region" description="Helical" evidence="8">
    <location>
        <begin position="359"/>
        <end position="378"/>
    </location>
</feature>
<evidence type="ECO:0000256" key="4">
    <source>
        <dbReference type="ARBA" id="ARBA00022519"/>
    </source>
</evidence>
<keyword evidence="5 8" id="KW-0812">Transmembrane</keyword>
<feature type="transmembrane region" description="Helical" evidence="8">
    <location>
        <begin position="136"/>
        <end position="156"/>
    </location>
</feature>
<evidence type="ECO:0000256" key="8">
    <source>
        <dbReference type="SAM" id="Phobius"/>
    </source>
</evidence>
<evidence type="ECO:0000256" key="5">
    <source>
        <dbReference type="ARBA" id="ARBA00022692"/>
    </source>
</evidence>
<feature type="transmembrane region" description="Helical" evidence="8">
    <location>
        <begin position="330"/>
        <end position="353"/>
    </location>
</feature>
<feature type="transmembrane region" description="Helical" evidence="8">
    <location>
        <begin position="162"/>
        <end position="180"/>
    </location>
</feature>
<keyword evidence="2" id="KW-0813">Transport</keyword>
<feature type="transmembrane region" description="Helical" evidence="8">
    <location>
        <begin position="295"/>
        <end position="318"/>
    </location>
</feature>
<evidence type="ECO:0000256" key="7">
    <source>
        <dbReference type="ARBA" id="ARBA00023136"/>
    </source>
</evidence>
<feature type="transmembrane region" description="Helical" evidence="8">
    <location>
        <begin position="74"/>
        <end position="92"/>
    </location>
</feature>
<dbReference type="PIRSF" id="PIRSF004925">
    <property type="entry name" value="HcaT"/>
    <property type="match status" value="1"/>
</dbReference>
<reference evidence="10 11" key="1">
    <citation type="submission" date="2021-03" db="EMBL/GenBank/DDBJ databases">
        <title>Genomic Encyclopedia of Type Strains, Phase IV (KMG-IV): sequencing the most valuable type-strain genomes for metagenomic binning, comparative biology and taxonomic classification.</title>
        <authorList>
            <person name="Goeker M."/>
        </authorList>
    </citation>
    <scope>NUCLEOTIDE SEQUENCE [LARGE SCALE GENOMIC DNA]</scope>
    <source>
        <strain evidence="10 11">DSM 23491</strain>
    </source>
</reference>
<sequence length="388" mass="43344">MNQRSEAHAEQNWLRAFTFMLFGNSVLVVSFFPLFYSHIGFSSSQIGLLYAIGPLISIFSNMFWSIASDRYKTIKKILIILTIGQLIMALVLYTASSFAVVFVVISFLYFFYYPAFPLTDTLSIVTAHKYGRNFTVIRIFGSIGYAFFALTVGYILTNIGTTWTIAICAAITFTALLFAFKIKDQPGSVNKMDLSGLWGIIRSKEVLLFFIFVFCLALGHRMNEAFLTIALHDLGSSEGIVGWALVMSSLSEIPVFFLLSKYGDKFKELPLIAFASFMYAVRFLLMSLTDSPIGIVFIQGLHSLTFGIFYVTAVRYLSRIIPPDFRATGMALYTIAWSSASGLLSGTFGGIIYEHVGRSDFYLVAVAFSIVAFIGFLMKHLFIKETIS</sequence>
<gene>
    <name evidence="10" type="ORF">J2Z20_002671</name>
</gene>
<organism evidence="10 11">
    <name type="scientific">Paenibacillus sediminis</name>
    <dbReference type="NCBI Taxonomy" id="664909"/>
    <lineage>
        <taxon>Bacteria</taxon>
        <taxon>Bacillati</taxon>
        <taxon>Bacillota</taxon>
        <taxon>Bacilli</taxon>
        <taxon>Bacillales</taxon>
        <taxon>Paenibacillaceae</taxon>
        <taxon>Paenibacillus</taxon>
    </lineage>
</organism>
<feature type="domain" description="Major facilitator superfamily (MFS) profile" evidence="9">
    <location>
        <begin position="205"/>
        <end position="388"/>
    </location>
</feature>
<dbReference type="Gene3D" id="1.20.1250.20">
    <property type="entry name" value="MFS general substrate transporter like domains"/>
    <property type="match status" value="2"/>
</dbReference>
<evidence type="ECO:0000313" key="10">
    <source>
        <dbReference type="EMBL" id="MBP1937756.1"/>
    </source>
</evidence>
<dbReference type="InterPro" id="IPR026032">
    <property type="entry name" value="HcaT-like"/>
</dbReference>
<protein>
    <submittedName>
        <fullName evidence="10">PPP family 3-phenylpropionic acid transporter</fullName>
    </submittedName>
</protein>
<accession>A0ABS4H5F6</accession>
<dbReference type="SUPFAM" id="SSF103473">
    <property type="entry name" value="MFS general substrate transporter"/>
    <property type="match status" value="1"/>
</dbReference>
<feature type="transmembrane region" description="Helical" evidence="8">
    <location>
        <begin position="201"/>
        <end position="220"/>
    </location>
</feature>
<evidence type="ECO:0000259" key="9">
    <source>
        <dbReference type="PROSITE" id="PS50850"/>
    </source>
</evidence>
<dbReference type="PANTHER" id="PTHR23522">
    <property type="entry name" value="BLL5896 PROTEIN"/>
    <property type="match status" value="1"/>
</dbReference>
<dbReference type="InterPro" id="IPR020846">
    <property type="entry name" value="MFS_dom"/>
</dbReference>